<reference evidence="2" key="1">
    <citation type="submission" date="2013-07" db="EMBL/GenBank/DDBJ databases">
        <authorList>
            <person name="McIlroy S."/>
        </authorList>
    </citation>
    <scope>NUCLEOTIDE SEQUENCE [LARGE SCALE GENOMIC DNA]</scope>
    <source>
        <strain evidence="2">Run_A_D11</strain>
    </source>
</reference>
<keyword evidence="3" id="KW-1185">Reference proteome</keyword>
<organism evidence="2 3">
    <name type="scientific">Candidatus Competibacter denitrificans Run_A_D11</name>
    <dbReference type="NCBI Taxonomy" id="1400863"/>
    <lineage>
        <taxon>Bacteria</taxon>
        <taxon>Pseudomonadati</taxon>
        <taxon>Pseudomonadota</taxon>
        <taxon>Gammaproteobacteria</taxon>
        <taxon>Candidatus Competibacteraceae</taxon>
        <taxon>Candidatus Competibacter</taxon>
    </lineage>
</organism>
<dbReference type="EMBL" id="CBTJ020000119">
    <property type="protein sequence ID" value="CDI04789.1"/>
    <property type="molecule type" value="Genomic_DNA"/>
</dbReference>
<reference evidence="2" key="2">
    <citation type="submission" date="2014-03" db="EMBL/GenBank/DDBJ databases">
        <title>Candidatus Competibacter-lineage genomes retrieved from metagenomes reveal functional metabolic diversity.</title>
        <authorList>
            <person name="McIlroy S.J."/>
            <person name="Albertsen M."/>
            <person name="Andresen E.K."/>
            <person name="Saunders A.M."/>
            <person name="Kristiansen R."/>
            <person name="Stokholm-Bjerregaard M."/>
            <person name="Nielsen K.L."/>
            <person name="Nielsen P.H."/>
        </authorList>
    </citation>
    <scope>NUCLEOTIDE SEQUENCE</scope>
    <source>
        <strain evidence="2">Run_A_D11</strain>
    </source>
</reference>
<gene>
    <name evidence="2" type="ORF">BN873_p70027</name>
</gene>
<dbReference type="Proteomes" id="UP000035760">
    <property type="component" value="Unassembled WGS sequence"/>
</dbReference>
<dbReference type="AlphaFoldDB" id="W6MCF7"/>
<evidence type="ECO:0000256" key="1">
    <source>
        <dbReference type="SAM" id="Phobius"/>
    </source>
</evidence>
<protein>
    <submittedName>
        <fullName evidence="2">Uncharacterized protein</fullName>
    </submittedName>
</protein>
<keyword evidence="1" id="KW-0472">Membrane</keyword>
<accession>W6MCF7</accession>
<comment type="caution">
    <text evidence="2">The sequence shown here is derived from an EMBL/GenBank/DDBJ whole genome shotgun (WGS) entry which is preliminary data.</text>
</comment>
<dbReference type="RefSeq" id="WP_048677227.1">
    <property type="nucleotide sequence ID" value="NZ_CBTJ020000119.1"/>
</dbReference>
<sequence length="80" mass="8389">MASFADVLSAFHSATQLDAPNVAGGLLVVCAGVGGVLILAWILQVGHEAAQGKWYHAPQTLLRVIAAFLVLLLVLGVFYD</sequence>
<feature type="transmembrane region" description="Helical" evidence="1">
    <location>
        <begin position="61"/>
        <end position="79"/>
    </location>
</feature>
<name>W6MCF7_9GAMM</name>
<keyword evidence="1" id="KW-1133">Transmembrane helix</keyword>
<feature type="transmembrane region" description="Helical" evidence="1">
    <location>
        <begin position="22"/>
        <end position="41"/>
    </location>
</feature>
<proteinExistence type="predicted"/>
<evidence type="ECO:0000313" key="3">
    <source>
        <dbReference type="Proteomes" id="UP000035760"/>
    </source>
</evidence>
<keyword evidence="1" id="KW-0812">Transmembrane</keyword>
<evidence type="ECO:0000313" key="2">
    <source>
        <dbReference type="EMBL" id="CDI04789.1"/>
    </source>
</evidence>